<comment type="caution">
    <text evidence="1">The sequence shown here is derived from an EMBL/GenBank/DDBJ whole genome shotgun (WGS) entry which is preliminary data.</text>
</comment>
<sequence length="227" mass="25907">MIQKIQIHISLLSLLLVVYSCRQHSTPKQEAETGPHNEKQTTETHFIKFDPDTIPALTINGFTSDYSFKIGQNYLVVGYYMPVDGQIVPPDTEDNWGDRLLFLDAKKSIVYTSKGVGDVYLYEPHFFKSTSGDKIIVVCQLGYEYFFGGDAYLIENTTIRYIGAIDIENYRDEKRLVDILNIKSIDSTIVFSFDTDSLVLQPGSEDIPVANNNIRYEYDYNALKLIK</sequence>
<organism evidence="1 2">
    <name type="scientific">Taishania pollutisoli</name>
    <dbReference type="NCBI Taxonomy" id="2766479"/>
    <lineage>
        <taxon>Bacteria</taxon>
        <taxon>Pseudomonadati</taxon>
        <taxon>Bacteroidota</taxon>
        <taxon>Flavobacteriia</taxon>
        <taxon>Flavobacteriales</taxon>
        <taxon>Crocinitomicaceae</taxon>
        <taxon>Taishania</taxon>
    </lineage>
</organism>
<name>A0A8J6PJT1_9FLAO</name>
<dbReference type="PROSITE" id="PS51257">
    <property type="entry name" value="PROKAR_LIPOPROTEIN"/>
    <property type="match status" value="1"/>
</dbReference>
<dbReference type="Proteomes" id="UP000652681">
    <property type="component" value="Unassembled WGS sequence"/>
</dbReference>
<dbReference type="AlphaFoldDB" id="A0A8J6PJT1"/>
<dbReference type="RefSeq" id="WP_216714348.1">
    <property type="nucleotide sequence ID" value="NZ_JACVEL010000007.1"/>
</dbReference>
<keyword evidence="2" id="KW-1185">Reference proteome</keyword>
<accession>A0A8J6PJT1</accession>
<reference evidence="1" key="1">
    <citation type="submission" date="2020-09" db="EMBL/GenBank/DDBJ databases">
        <title>Taishania pollutisoli gen. nov., sp. nov., Isolated from Tetrabromobisphenol A-Contaminated Soil.</title>
        <authorList>
            <person name="Chen Q."/>
        </authorList>
    </citation>
    <scope>NUCLEOTIDE SEQUENCE</scope>
    <source>
        <strain evidence="1">CZZ-1</strain>
    </source>
</reference>
<protein>
    <submittedName>
        <fullName evidence="1">Uncharacterized protein</fullName>
    </submittedName>
</protein>
<gene>
    <name evidence="1" type="ORF">H9Y05_11305</name>
</gene>
<dbReference type="EMBL" id="JACVEL010000007">
    <property type="protein sequence ID" value="MBC9813056.1"/>
    <property type="molecule type" value="Genomic_DNA"/>
</dbReference>
<proteinExistence type="predicted"/>
<evidence type="ECO:0000313" key="1">
    <source>
        <dbReference type="EMBL" id="MBC9813056.1"/>
    </source>
</evidence>
<evidence type="ECO:0000313" key="2">
    <source>
        <dbReference type="Proteomes" id="UP000652681"/>
    </source>
</evidence>